<reference evidence="1 2" key="1">
    <citation type="submission" date="2020-07" db="EMBL/GenBank/DDBJ databases">
        <title>A bifunctional nitrone conjugated secondary metabolite targeting the ribosome.</title>
        <authorList>
            <person name="Limbrick E.M."/>
            <person name="Graf M."/>
            <person name="Derewacz D.K."/>
            <person name="Nguyen F."/>
            <person name="Spraggins J.M."/>
            <person name="Wieland M."/>
            <person name="Ynigez-Gutierrez A.E."/>
            <person name="Reisman B.J."/>
            <person name="Zinshteyn B."/>
            <person name="McCulloch K."/>
            <person name="Iverson T.M."/>
            <person name="Green R."/>
            <person name="Wilson D.N."/>
            <person name="Bachmann B.O."/>
        </authorList>
    </citation>
    <scope>NUCLEOTIDE SEQUENCE [LARGE SCALE GENOMIC DNA]</scope>
    <source>
        <strain evidence="2">aurantiaca</strain>
    </source>
</reference>
<accession>A0A7H8XGW3</accession>
<dbReference type="RefSeq" id="WP_178063587.1">
    <property type="nucleotide sequence ID" value="NZ_JBICTT010000006.1"/>
</dbReference>
<dbReference type="GeneID" id="301310334"/>
<protein>
    <submittedName>
        <fullName evidence="1">Uncharacterized protein</fullName>
    </submittedName>
</protein>
<evidence type="ECO:0000313" key="1">
    <source>
        <dbReference type="EMBL" id="QLD23930.1"/>
    </source>
</evidence>
<dbReference type="EMBL" id="CP058322">
    <property type="protein sequence ID" value="QLD23930.1"/>
    <property type="molecule type" value="Genomic_DNA"/>
</dbReference>
<proteinExistence type="predicted"/>
<gene>
    <name evidence="1" type="ORF">HXZ27_06630</name>
</gene>
<evidence type="ECO:0000313" key="2">
    <source>
        <dbReference type="Proteomes" id="UP000509335"/>
    </source>
</evidence>
<name>A0A7H8XGW3_9ACTN</name>
<dbReference type="Proteomes" id="UP000509335">
    <property type="component" value="Chromosome"/>
</dbReference>
<dbReference type="KEGG" id="mcab:HXZ27_06630"/>
<sequence>MALTARMSPASRADRVRQATPHAGHDVGPARPGGDAVRGRHFRVLARG</sequence>
<organism evidence="1 2">
    <name type="scientific">Micromonospora carbonacea</name>
    <dbReference type="NCBI Taxonomy" id="47853"/>
    <lineage>
        <taxon>Bacteria</taxon>
        <taxon>Bacillati</taxon>
        <taxon>Actinomycetota</taxon>
        <taxon>Actinomycetes</taxon>
        <taxon>Micromonosporales</taxon>
        <taxon>Micromonosporaceae</taxon>
        <taxon>Micromonospora</taxon>
    </lineage>
</organism>
<dbReference type="AlphaFoldDB" id="A0A7H8XGW3"/>